<dbReference type="InterPro" id="IPR021109">
    <property type="entry name" value="Peptidase_aspartic_dom_sf"/>
</dbReference>
<evidence type="ECO:0000256" key="8">
    <source>
        <dbReference type="ARBA" id="ARBA00022759"/>
    </source>
</evidence>
<feature type="region of interest" description="Disordered" evidence="17">
    <location>
        <begin position="21"/>
        <end position="80"/>
    </location>
</feature>
<dbReference type="PROSITE" id="PS50158">
    <property type="entry name" value="ZF_CCHC"/>
    <property type="match status" value="1"/>
</dbReference>
<evidence type="ECO:0000256" key="2">
    <source>
        <dbReference type="ARBA" id="ARBA00022670"/>
    </source>
</evidence>
<feature type="compositionally biased region" description="Low complexity" evidence="17">
    <location>
        <begin position="1161"/>
        <end position="1171"/>
    </location>
</feature>
<dbReference type="Gene3D" id="3.30.70.270">
    <property type="match status" value="1"/>
</dbReference>
<dbReference type="GO" id="GO:0006310">
    <property type="term" value="P:DNA recombination"/>
    <property type="evidence" value="ECO:0007669"/>
    <property type="project" value="UniProtKB-KW"/>
</dbReference>
<evidence type="ECO:0000256" key="4">
    <source>
        <dbReference type="ARBA" id="ARBA00022695"/>
    </source>
</evidence>
<evidence type="ECO:0000256" key="9">
    <source>
        <dbReference type="ARBA" id="ARBA00022801"/>
    </source>
</evidence>
<feature type="region of interest" description="Disordered" evidence="17">
    <location>
        <begin position="258"/>
        <end position="399"/>
    </location>
</feature>
<dbReference type="CDD" id="cd01647">
    <property type="entry name" value="RT_LTR"/>
    <property type="match status" value="1"/>
</dbReference>
<dbReference type="Proteomes" id="UP000077266">
    <property type="component" value="Unassembled WGS sequence"/>
</dbReference>
<evidence type="ECO:0000256" key="11">
    <source>
        <dbReference type="ARBA" id="ARBA00022908"/>
    </source>
</evidence>
<keyword evidence="7" id="KW-0064">Aspartyl protease</keyword>
<dbReference type="Gene3D" id="3.30.420.10">
    <property type="entry name" value="Ribonuclease H-like superfamily/Ribonuclease H"/>
    <property type="match status" value="1"/>
</dbReference>
<keyword evidence="12" id="KW-0695">RNA-directed DNA polymerase</keyword>
<keyword evidence="10" id="KW-0460">Magnesium</keyword>
<evidence type="ECO:0000256" key="16">
    <source>
        <dbReference type="PROSITE-ProRule" id="PRU00047"/>
    </source>
</evidence>
<evidence type="ECO:0000259" key="18">
    <source>
        <dbReference type="PROSITE" id="PS50158"/>
    </source>
</evidence>
<dbReference type="InParanoid" id="A0A165EAI4"/>
<keyword evidence="11" id="KW-0229">DNA integration</keyword>
<feature type="compositionally biased region" description="Basic residues" evidence="17">
    <location>
        <begin position="2400"/>
        <end position="2410"/>
    </location>
</feature>
<evidence type="ECO:0000256" key="17">
    <source>
        <dbReference type="SAM" id="MobiDB-lite"/>
    </source>
</evidence>
<name>A0A165EAI4_EXIGL</name>
<proteinExistence type="predicted"/>
<dbReference type="InterPro" id="IPR041588">
    <property type="entry name" value="Integrase_H2C2"/>
</dbReference>
<evidence type="ECO:0000313" key="20">
    <source>
        <dbReference type="EMBL" id="KZV86457.1"/>
    </source>
</evidence>
<keyword evidence="14" id="KW-0238">DNA-binding</keyword>
<dbReference type="GO" id="GO:0004190">
    <property type="term" value="F:aspartic-type endopeptidase activity"/>
    <property type="evidence" value="ECO:0007669"/>
    <property type="project" value="UniProtKB-KW"/>
</dbReference>
<dbReference type="STRING" id="1314781.A0A165EAI4"/>
<gene>
    <name evidence="20" type="ORF">EXIGLDRAFT_752800</name>
</gene>
<feature type="region of interest" description="Disordered" evidence="17">
    <location>
        <begin position="1141"/>
        <end position="1180"/>
    </location>
</feature>
<keyword evidence="9" id="KW-0378">Hydrolase</keyword>
<evidence type="ECO:0000256" key="6">
    <source>
        <dbReference type="ARBA" id="ARBA00022723"/>
    </source>
</evidence>
<keyword evidence="2" id="KW-0645">Protease</keyword>
<protein>
    <recommendedName>
        <fullName evidence="22">Reverse transcriptase</fullName>
    </recommendedName>
</protein>
<dbReference type="GO" id="GO:0006397">
    <property type="term" value="P:mRNA processing"/>
    <property type="evidence" value="ECO:0007669"/>
    <property type="project" value="UniProtKB-KW"/>
</dbReference>
<feature type="compositionally biased region" description="Basic and acidic residues" evidence="17">
    <location>
        <begin position="1731"/>
        <end position="1753"/>
    </location>
</feature>
<dbReference type="PANTHER" id="PTHR37984:SF5">
    <property type="entry name" value="PROTEIN NYNRIN-LIKE"/>
    <property type="match status" value="1"/>
</dbReference>
<evidence type="ECO:0000259" key="19">
    <source>
        <dbReference type="PROSITE" id="PS50878"/>
    </source>
</evidence>
<feature type="compositionally biased region" description="Acidic residues" evidence="17">
    <location>
        <begin position="1788"/>
        <end position="1812"/>
    </location>
</feature>
<evidence type="ECO:0000313" key="21">
    <source>
        <dbReference type="Proteomes" id="UP000077266"/>
    </source>
</evidence>
<keyword evidence="1" id="KW-0507">mRNA processing</keyword>
<feature type="region of interest" description="Disordered" evidence="17">
    <location>
        <begin position="1728"/>
        <end position="1851"/>
    </location>
</feature>
<dbReference type="InterPro" id="IPR012337">
    <property type="entry name" value="RNaseH-like_sf"/>
</dbReference>
<dbReference type="InterPro" id="IPR056924">
    <property type="entry name" value="SH3_Tf2-1"/>
</dbReference>
<dbReference type="GO" id="GO:0003887">
    <property type="term" value="F:DNA-directed DNA polymerase activity"/>
    <property type="evidence" value="ECO:0007669"/>
    <property type="project" value="UniProtKB-KW"/>
</dbReference>
<accession>A0A165EAI4</accession>
<dbReference type="SUPFAM" id="SSF53098">
    <property type="entry name" value="Ribonuclease H-like"/>
    <property type="match status" value="1"/>
</dbReference>
<dbReference type="InterPro" id="IPR000477">
    <property type="entry name" value="RT_dom"/>
</dbReference>
<dbReference type="InterPro" id="IPR036875">
    <property type="entry name" value="Znf_CCHC_sf"/>
</dbReference>
<feature type="compositionally biased region" description="Low complexity" evidence="17">
    <location>
        <begin position="599"/>
        <end position="610"/>
    </location>
</feature>
<keyword evidence="8" id="KW-0255">Endonuclease</keyword>
<dbReference type="InterPro" id="IPR001878">
    <property type="entry name" value="Znf_CCHC"/>
</dbReference>
<organism evidence="20 21">
    <name type="scientific">Exidia glandulosa HHB12029</name>
    <dbReference type="NCBI Taxonomy" id="1314781"/>
    <lineage>
        <taxon>Eukaryota</taxon>
        <taxon>Fungi</taxon>
        <taxon>Dikarya</taxon>
        <taxon>Basidiomycota</taxon>
        <taxon>Agaricomycotina</taxon>
        <taxon>Agaricomycetes</taxon>
        <taxon>Auriculariales</taxon>
        <taxon>Exidiaceae</taxon>
        <taxon>Exidia</taxon>
    </lineage>
</organism>
<keyword evidence="3" id="KW-0808">Transferase</keyword>
<evidence type="ECO:0000256" key="1">
    <source>
        <dbReference type="ARBA" id="ARBA00022664"/>
    </source>
</evidence>
<feature type="compositionally biased region" description="Basic and acidic residues" evidence="17">
    <location>
        <begin position="1764"/>
        <end position="1779"/>
    </location>
</feature>
<dbReference type="GO" id="GO:0004519">
    <property type="term" value="F:endonuclease activity"/>
    <property type="evidence" value="ECO:0007669"/>
    <property type="project" value="UniProtKB-KW"/>
</dbReference>
<dbReference type="GO" id="GO:0008270">
    <property type="term" value="F:zinc ion binding"/>
    <property type="evidence" value="ECO:0007669"/>
    <property type="project" value="UniProtKB-KW"/>
</dbReference>
<evidence type="ECO:0000256" key="14">
    <source>
        <dbReference type="ARBA" id="ARBA00023125"/>
    </source>
</evidence>
<dbReference type="SUPFAM" id="SSF57756">
    <property type="entry name" value="Retrovirus zinc finger-like domains"/>
    <property type="match status" value="1"/>
</dbReference>
<dbReference type="PANTHER" id="PTHR37984">
    <property type="entry name" value="PROTEIN CBG26694"/>
    <property type="match status" value="1"/>
</dbReference>
<dbReference type="OrthoDB" id="3249394at2759"/>
<keyword evidence="6" id="KW-0479">Metal-binding</keyword>
<feature type="compositionally biased region" description="Basic residues" evidence="17">
    <location>
        <begin position="1754"/>
        <end position="1763"/>
    </location>
</feature>
<dbReference type="InterPro" id="IPR043128">
    <property type="entry name" value="Rev_trsase/Diguanyl_cyclase"/>
</dbReference>
<evidence type="ECO:0000256" key="10">
    <source>
        <dbReference type="ARBA" id="ARBA00022842"/>
    </source>
</evidence>
<evidence type="ECO:0000256" key="13">
    <source>
        <dbReference type="ARBA" id="ARBA00022932"/>
    </source>
</evidence>
<keyword evidence="15" id="KW-0233">DNA recombination</keyword>
<keyword evidence="4" id="KW-0548">Nucleotidyltransferase</keyword>
<feature type="compositionally biased region" description="Basic and acidic residues" evidence="17">
    <location>
        <begin position="1828"/>
        <end position="1842"/>
    </location>
</feature>
<dbReference type="GO" id="GO:0006508">
    <property type="term" value="P:proteolysis"/>
    <property type="evidence" value="ECO:0007669"/>
    <property type="project" value="UniProtKB-KW"/>
</dbReference>
<dbReference type="Pfam" id="PF17921">
    <property type="entry name" value="Integrase_H2C2"/>
    <property type="match status" value="1"/>
</dbReference>
<feature type="domain" description="Reverse transcriptase" evidence="19">
    <location>
        <begin position="1445"/>
        <end position="1629"/>
    </location>
</feature>
<evidence type="ECO:0000256" key="15">
    <source>
        <dbReference type="ARBA" id="ARBA00023172"/>
    </source>
</evidence>
<keyword evidence="21" id="KW-1185">Reference proteome</keyword>
<dbReference type="EMBL" id="KV426155">
    <property type="protein sequence ID" value="KZV86457.1"/>
    <property type="molecule type" value="Genomic_DNA"/>
</dbReference>
<evidence type="ECO:0008006" key="22">
    <source>
        <dbReference type="Google" id="ProtNLM"/>
    </source>
</evidence>
<dbReference type="CDD" id="cd00303">
    <property type="entry name" value="retropepsin_like"/>
    <property type="match status" value="1"/>
</dbReference>
<dbReference type="Gene3D" id="3.10.10.10">
    <property type="entry name" value="HIV Type 1 Reverse Transcriptase, subunit A, domain 1"/>
    <property type="match status" value="1"/>
</dbReference>
<reference evidence="20 21" key="1">
    <citation type="journal article" date="2016" name="Mol. Biol. Evol.">
        <title>Comparative Genomics of Early-Diverging Mushroom-Forming Fungi Provides Insights into the Origins of Lignocellulose Decay Capabilities.</title>
        <authorList>
            <person name="Nagy L.G."/>
            <person name="Riley R."/>
            <person name="Tritt A."/>
            <person name="Adam C."/>
            <person name="Daum C."/>
            <person name="Floudas D."/>
            <person name="Sun H."/>
            <person name="Yadav J.S."/>
            <person name="Pangilinan J."/>
            <person name="Larsson K.H."/>
            <person name="Matsuura K."/>
            <person name="Barry K."/>
            <person name="Labutti K."/>
            <person name="Kuo R."/>
            <person name="Ohm R.A."/>
            <person name="Bhattacharya S.S."/>
            <person name="Shirouzu T."/>
            <person name="Yoshinaga Y."/>
            <person name="Martin F.M."/>
            <person name="Grigoriev I.V."/>
            <person name="Hibbett D.S."/>
        </authorList>
    </citation>
    <scope>NUCLEOTIDE SEQUENCE [LARGE SCALE GENOMIC DNA]</scope>
    <source>
        <strain evidence="20 21">HHB12029</strain>
    </source>
</reference>
<evidence type="ECO:0000256" key="7">
    <source>
        <dbReference type="ARBA" id="ARBA00022750"/>
    </source>
</evidence>
<keyword evidence="16" id="KW-0863">Zinc-finger</keyword>
<dbReference type="SUPFAM" id="SSF56672">
    <property type="entry name" value="DNA/RNA polymerases"/>
    <property type="match status" value="1"/>
</dbReference>
<feature type="region of interest" description="Disordered" evidence="17">
    <location>
        <begin position="2387"/>
        <end position="2453"/>
    </location>
</feature>
<dbReference type="InterPro" id="IPR043502">
    <property type="entry name" value="DNA/RNA_pol_sf"/>
</dbReference>
<feature type="compositionally biased region" description="Basic residues" evidence="17">
    <location>
        <begin position="385"/>
        <end position="398"/>
    </location>
</feature>
<feature type="region of interest" description="Disordered" evidence="17">
    <location>
        <begin position="569"/>
        <end position="651"/>
    </location>
</feature>
<dbReference type="Pfam" id="PF24626">
    <property type="entry name" value="SH3_Tf2-1"/>
    <property type="match status" value="1"/>
</dbReference>
<evidence type="ECO:0000256" key="3">
    <source>
        <dbReference type="ARBA" id="ARBA00022679"/>
    </source>
</evidence>
<feature type="compositionally biased region" description="Basic and acidic residues" evidence="17">
    <location>
        <begin position="374"/>
        <end position="384"/>
    </location>
</feature>
<feature type="compositionally biased region" description="Polar residues" evidence="17">
    <location>
        <begin position="2387"/>
        <end position="2397"/>
    </location>
</feature>
<dbReference type="GO" id="GO:0015074">
    <property type="term" value="P:DNA integration"/>
    <property type="evidence" value="ECO:0007669"/>
    <property type="project" value="UniProtKB-KW"/>
</dbReference>
<sequence length="2544" mass="282808">MSDPGTDHPVRKTIGGLLLTLGDTSPFRTRRGTVRGQVTAAPPPSRVGKPVFTIPGSTPLPGRRLASDDGELENPTYHSTPLLHASPWSVGIEDLSELTESPTATPITYTNATHMSPKHSVKRESVAYSDISLLKGPEVPPVHISSAGIVSPSESEALSERVLRWQDSMKMPSDSSSDRVQATRLTETRSSKDLYLPGNRRQTHTGCRGDAGLAVLPAAARKYPNRQPEIYRDALAAHVARVACAVAIAVAAHAAHCCDSQRANESPKERTKERTHRHIKREDLQFSKPTERPDKGPKRGRGESAPPPGGFLSHKLGKKGQKVPKQGETSSESSHSHRHHYRDDDEDPSSPSSSSSSDGSSSSSSSSSSTSRNETPEERKVRKEKEKKHRRRRRRRKAMQALRLPMPTYNGAADYDVFESWISKWDSWCRSSGLKGSSIIDTMRYALLGKAGAWYTRHVAMEFKAWKVEEVYQQLYETCFPISFREDLRNKLMSATQHGRPVKDFAKDLENLAIRYDDVDPLTIRRIFWDGVDDFVRLYWIDKGLSLEFTEIQTLVYYAYRVEKREYERKRMERRRTTRSVETRIPRSGSSWSRRATTAAPGANGSARRGAASERRPQNAVRTAASRPTGNGDQQRKGSSLRKRHTVGGKLDAKQMAEHRAQGLCFTCHEPGHESRSCPSRQDDDRVHTRAAAVAPVESRQKTEKAYKPRVKRQLRTLPSAAVRVMLVSPVHNDVDVALHQPSHDPPVLAAAARRVYDEQLVVVALAALCDYFSPYTAWAKHYPSSDQRFAVVTNGHPLAPDVPPGYVGIYDRAFQWELLVPVDSFGPDGLDVASIVLDRAGIDELARQRLIRVDFKPYGAPVGGHALTWIGDRFWAVTSLSVAIEAGLDDGERFLIQTDGARYVVYDQAFGFAFQVAISDLYEGLTVSDVYRKPMIFGWEGELWPPFCSSTRIYSSAYWTRSGYHTQSDYERDAKWKAYICSTRSCPVVPKLNPRTVEEWDDLRRLGELGFDFTPLGAPFDWSDVVEGLSSYGPSVAGDADDEEERLPLQPSIMAGPATSNDDDAVSELARVMDAVRRACEALDSYNEEDAEVVVPAEGLDTSEVVVLPNDETAPAHTSPPRYSALSNARSTAPVPLAGRNVEDRGQESSGYSDLPELLSVSDSSRSSPSAGPVTPVDEVPAFRITVRGARSLSSSSGRTSDSMPSSFLARARRPYQYASVDGVLETRVERTQRVSQEERATRPARGLRRTIGESALVDSGSLTDFMSTTLADQLKVRCKVKKTPLDLQLAIVGSRSKVNVECETDFEYQGIKERRTWDVANVDSYDIVLGTPFLWQHAVLIGLNPTRVLIGSLKAKPLEGKTMLVLKSAVARVATATIDDLREQLFKEASDLFKEAANTPLPPLRAINHEVPLKDTAKVYPYRPSRCAEALRPLWVKKKLDYLNTGRWRYSAGGTCCPLMIIPKPKTKGGEVKIRTVIDTRARNENTVKVAAPLPDIEEILRNVVKHEYRSLIDGKDAYEQIRVKPEHVPRTMFNTPDGTMESLVMQIGDCNAPATYQTLMNHIFAPFIGVFMDVYLDDIIVYSDSPEEHVEHLRAIFAVLRRECFFLNPSKMQLFAEELIILGHVIDRDGIKMDPNKVQSVLAWPTPTNKGLLMSFLGAVGFLANDCAGIRVPMGVLTGLVGTTKDVDYSSSEDEEGDDEKVPLSAPVFVGRAVLLSAAISLDETEGASDHEDLDNAPRRSSRLRGDKAPPRQKLRLRKPSAREKERMTKEQRTRAELGIAEDSSATEEESVPNNQEEEVDAPTAEPVDEDKQEKGQSHTRKGKSAPERDSEWRTERRFGPNSDAPGLATVISAFTPEIDLARDVTGRYNDDKFFVKIIQNPTQYKNFEVEGEEGHERVYMTSQEGAPRKLLCIPDIEVAGKRLRKVLIDQAHSVLAHLAANKTMLYLRQDVWWKNMVKDVTDFVTTCHTCKTTKDNTQKPYGLLRTLPVPVRPWQVIGVDFIGPLPESQARHGRYDRICTIIDLFTSMVHLVPVRTTYDAPDMAEVIFHSVYRLHGMPEAIGHARKLVPKYIGPFEILAEVEPGSAYKLDIPPDMVKRRIHPTFNANLLRKHVENDDARFPGRSWEQVTQITLGSGTREIAEIVGFKKGPEGPIFYCKWSDKHITEENLEKVRDLPAFADYCDAMGYDAQRKFGVNLAETRAKSAVVTTVAMATVGGLEPAQRSLRSQYSATAAARRQWKGLKGQSERTETTTKRTQLASVMSYTKPVHFDDFQFALCSSWANQIRRALIGSAEFPGPAPPSYHDFLAVNPSAITPERATEAMDAELASRQREREAIERRHAARMAQEQHERENDKLNIPVAALKIILDHDTNVARLHTQQIQATSRANQNAQRGWFHRRGRRGAGRRAYAPRPHRHAPPPPYNHRSRASPLAAVDTSSRVDEPMHVDTPTPAQPTAPILQALFGNPQALLGPVPSGSATPVNEYDYDFDMYDVVDFGEQQEGAAATGVPPSETGSVTAAVAGLGFGTDSLAMDGSAVTI</sequence>
<keyword evidence="16" id="KW-0862">Zinc</keyword>
<dbReference type="Gene3D" id="2.40.70.10">
    <property type="entry name" value="Acid Proteases"/>
    <property type="match status" value="1"/>
</dbReference>
<dbReference type="PROSITE" id="PS50878">
    <property type="entry name" value="RT_POL"/>
    <property type="match status" value="1"/>
</dbReference>
<keyword evidence="5" id="KW-0540">Nuclease</keyword>
<dbReference type="Pfam" id="PF00078">
    <property type="entry name" value="RVT_1"/>
    <property type="match status" value="1"/>
</dbReference>
<feature type="compositionally biased region" description="Basic and acidic residues" evidence="17">
    <location>
        <begin position="280"/>
        <end position="302"/>
    </location>
</feature>
<feature type="compositionally biased region" description="Low complexity" evidence="17">
    <location>
        <begin position="349"/>
        <end position="371"/>
    </location>
</feature>
<dbReference type="InterPro" id="IPR050951">
    <property type="entry name" value="Retrovirus_Pol_polyprotein"/>
</dbReference>
<evidence type="ECO:0000256" key="5">
    <source>
        <dbReference type="ARBA" id="ARBA00022722"/>
    </source>
</evidence>
<keyword evidence="13" id="KW-0239">DNA-directed DNA polymerase</keyword>
<evidence type="ECO:0000256" key="12">
    <source>
        <dbReference type="ARBA" id="ARBA00022918"/>
    </source>
</evidence>
<dbReference type="GO" id="GO:0003964">
    <property type="term" value="F:RNA-directed DNA polymerase activity"/>
    <property type="evidence" value="ECO:0007669"/>
    <property type="project" value="UniProtKB-KW"/>
</dbReference>
<dbReference type="GO" id="GO:0003677">
    <property type="term" value="F:DNA binding"/>
    <property type="evidence" value="ECO:0007669"/>
    <property type="project" value="UniProtKB-KW"/>
</dbReference>
<feature type="domain" description="CCHC-type" evidence="18">
    <location>
        <begin position="665"/>
        <end position="680"/>
    </location>
</feature>
<dbReference type="Gene3D" id="1.10.340.70">
    <property type="match status" value="1"/>
</dbReference>
<dbReference type="InterPro" id="IPR036397">
    <property type="entry name" value="RNaseH_sf"/>
</dbReference>